<dbReference type="InterPro" id="IPR034660">
    <property type="entry name" value="DinB/YfiT-like"/>
</dbReference>
<dbReference type="Proteomes" id="UP000703893">
    <property type="component" value="Unassembled WGS sequence"/>
</dbReference>
<dbReference type="Pfam" id="PF12867">
    <property type="entry name" value="DinB_2"/>
    <property type="match status" value="1"/>
</dbReference>
<sequence length="160" mass="18348">MVAKLAAHRKELLDIVDTHDDAWFAERAKEGDRTRKGMLKHLAEAEHSYIEVWAKRARDEDNPNLGNRGSIGTAPLLDEALKLSLAELRQRLDEQRVRTLQFIAETGDGEMERPIHGTPFGTLTVKQCVKSMYRHDRMHIEEMLGKPQSYDIRTRDGTKV</sequence>
<evidence type="ECO:0000259" key="1">
    <source>
        <dbReference type="Pfam" id="PF12867"/>
    </source>
</evidence>
<name>A0A937X8L7_9BACT</name>
<dbReference type="AlphaFoldDB" id="A0A937X8L7"/>
<dbReference type="InterPro" id="IPR024775">
    <property type="entry name" value="DinB-like"/>
</dbReference>
<evidence type="ECO:0000313" key="3">
    <source>
        <dbReference type="Proteomes" id="UP000703893"/>
    </source>
</evidence>
<gene>
    <name evidence="2" type="ORF">FJZ00_10685</name>
</gene>
<proteinExistence type="predicted"/>
<dbReference type="EMBL" id="VGJX01000650">
    <property type="protein sequence ID" value="MBM3275611.1"/>
    <property type="molecule type" value="Genomic_DNA"/>
</dbReference>
<accession>A0A937X8L7</accession>
<protein>
    <submittedName>
        <fullName evidence="2">DinB family protein</fullName>
    </submittedName>
</protein>
<organism evidence="2 3">
    <name type="scientific">Candidatus Tanganyikabacteria bacterium</name>
    <dbReference type="NCBI Taxonomy" id="2961651"/>
    <lineage>
        <taxon>Bacteria</taxon>
        <taxon>Bacillati</taxon>
        <taxon>Candidatus Sericytochromatia</taxon>
        <taxon>Candidatus Tanganyikabacteria</taxon>
    </lineage>
</organism>
<comment type="caution">
    <text evidence="2">The sequence shown here is derived from an EMBL/GenBank/DDBJ whole genome shotgun (WGS) entry which is preliminary data.</text>
</comment>
<reference evidence="2 3" key="1">
    <citation type="submission" date="2019-03" db="EMBL/GenBank/DDBJ databases">
        <title>Lake Tanganyika Metagenome-Assembled Genomes (MAGs).</title>
        <authorList>
            <person name="Tran P."/>
        </authorList>
    </citation>
    <scope>NUCLEOTIDE SEQUENCE [LARGE SCALE GENOMIC DNA]</scope>
    <source>
        <strain evidence="2">K_DeepCast_65m_m2_236</strain>
    </source>
</reference>
<feature type="domain" description="DinB-like" evidence="1">
    <location>
        <begin position="5"/>
        <end position="143"/>
    </location>
</feature>
<dbReference type="SUPFAM" id="SSF109854">
    <property type="entry name" value="DinB/YfiT-like putative metalloenzymes"/>
    <property type="match status" value="1"/>
</dbReference>
<dbReference type="Gene3D" id="1.20.120.450">
    <property type="entry name" value="dinb family like domain"/>
    <property type="match status" value="1"/>
</dbReference>
<evidence type="ECO:0000313" key="2">
    <source>
        <dbReference type="EMBL" id="MBM3275611.1"/>
    </source>
</evidence>